<keyword evidence="4" id="KW-1185">Reference proteome</keyword>
<protein>
    <submittedName>
        <fullName evidence="3">Uncharacterized protein</fullName>
    </submittedName>
</protein>
<accession>A0ABP8I7R3</accession>
<evidence type="ECO:0000256" key="1">
    <source>
        <dbReference type="SAM" id="MobiDB-lite"/>
    </source>
</evidence>
<proteinExistence type="predicted"/>
<gene>
    <name evidence="3" type="ORF">GCM10023185_13180</name>
</gene>
<dbReference type="Proteomes" id="UP001501153">
    <property type="component" value="Unassembled WGS sequence"/>
</dbReference>
<evidence type="ECO:0000313" key="4">
    <source>
        <dbReference type="Proteomes" id="UP001501153"/>
    </source>
</evidence>
<comment type="caution">
    <text evidence="3">The sequence shown here is derived from an EMBL/GenBank/DDBJ whole genome shotgun (WGS) entry which is preliminary data.</text>
</comment>
<evidence type="ECO:0000256" key="2">
    <source>
        <dbReference type="SAM" id="Phobius"/>
    </source>
</evidence>
<dbReference type="RefSeq" id="WP_345235000.1">
    <property type="nucleotide sequence ID" value="NZ_BAABGZ010000013.1"/>
</dbReference>
<reference evidence="4" key="1">
    <citation type="journal article" date="2019" name="Int. J. Syst. Evol. Microbiol.">
        <title>The Global Catalogue of Microorganisms (GCM) 10K type strain sequencing project: providing services to taxonomists for standard genome sequencing and annotation.</title>
        <authorList>
            <consortium name="The Broad Institute Genomics Platform"/>
            <consortium name="The Broad Institute Genome Sequencing Center for Infectious Disease"/>
            <person name="Wu L."/>
            <person name="Ma J."/>
        </authorList>
    </citation>
    <scope>NUCLEOTIDE SEQUENCE [LARGE SCALE GENOMIC DNA]</scope>
    <source>
        <strain evidence="4">JCM 17923</strain>
    </source>
</reference>
<feature type="region of interest" description="Disordered" evidence="1">
    <location>
        <begin position="1"/>
        <end position="34"/>
    </location>
</feature>
<name>A0ABP8I7R3_9BACT</name>
<keyword evidence="2" id="KW-0812">Transmembrane</keyword>
<organism evidence="3 4">
    <name type="scientific">Hymenobacter saemangeumensis</name>
    <dbReference type="NCBI Taxonomy" id="1084522"/>
    <lineage>
        <taxon>Bacteria</taxon>
        <taxon>Pseudomonadati</taxon>
        <taxon>Bacteroidota</taxon>
        <taxon>Cytophagia</taxon>
        <taxon>Cytophagales</taxon>
        <taxon>Hymenobacteraceae</taxon>
        <taxon>Hymenobacter</taxon>
    </lineage>
</organism>
<dbReference type="EMBL" id="BAABGZ010000013">
    <property type="protein sequence ID" value="GAA4352998.1"/>
    <property type="molecule type" value="Genomic_DNA"/>
</dbReference>
<sequence>MLKSENLYEEEGGAGDYQPTVPASTPYLEGAPPVKGGIVPPQPSVIEPVNPIRPLATVSATPVEPVNVPASATIRTAAADAGTAGDPEYSDADAPTVQELADLVDKANKTKQWYQQPAVLAGGAVAVVLLVVLYLKFK</sequence>
<keyword evidence="2" id="KW-1133">Transmembrane helix</keyword>
<feature type="transmembrane region" description="Helical" evidence="2">
    <location>
        <begin position="118"/>
        <end position="137"/>
    </location>
</feature>
<keyword evidence="2" id="KW-0472">Membrane</keyword>
<evidence type="ECO:0000313" key="3">
    <source>
        <dbReference type="EMBL" id="GAA4352998.1"/>
    </source>
</evidence>